<dbReference type="Proteomes" id="UP000219439">
    <property type="component" value="Unassembled WGS sequence"/>
</dbReference>
<organism evidence="1 2">
    <name type="scientific">Cohaesibacter gelatinilyticus</name>
    <dbReference type="NCBI Taxonomy" id="372072"/>
    <lineage>
        <taxon>Bacteria</taxon>
        <taxon>Pseudomonadati</taxon>
        <taxon>Pseudomonadota</taxon>
        <taxon>Alphaproteobacteria</taxon>
        <taxon>Hyphomicrobiales</taxon>
        <taxon>Cohaesibacteraceae</taxon>
    </lineage>
</organism>
<dbReference type="AlphaFoldDB" id="A0A285PFT3"/>
<protein>
    <submittedName>
        <fullName evidence="1">Enamine deaminase RidA, house cleaning of reactive enamine intermediates, YjgF/YER057c/UK114 family</fullName>
    </submittedName>
</protein>
<accession>A0A285PFT3</accession>
<dbReference type="Pfam" id="PF01042">
    <property type="entry name" value="Ribonuc_L-PSP"/>
    <property type="match status" value="1"/>
</dbReference>
<evidence type="ECO:0000313" key="1">
    <source>
        <dbReference type="EMBL" id="SNZ20554.1"/>
    </source>
</evidence>
<sequence length="127" mass="14166">MTKLRISTGSDMEKEAGYSRAIVDGDWCFVSGTTGYDYKTMTMPDDIVAQAHNCFATIIQTLEEAGFSLQDIVRTKYYVTSRKHADAAFPVFGHYLGEVRPAATLIICDLLREEMKIEIEVTAKKSA</sequence>
<keyword evidence="2" id="KW-1185">Reference proteome</keyword>
<dbReference type="InterPro" id="IPR006175">
    <property type="entry name" value="YjgF/YER057c/UK114"/>
</dbReference>
<dbReference type="OrthoDB" id="9799840at2"/>
<dbReference type="Gene3D" id="3.30.1330.40">
    <property type="entry name" value="RutC-like"/>
    <property type="match status" value="1"/>
</dbReference>
<dbReference type="PANTHER" id="PTHR43857:SF1">
    <property type="entry name" value="YJGH FAMILY PROTEIN"/>
    <property type="match status" value="1"/>
</dbReference>
<gene>
    <name evidence="1" type="ORF">SAMN06265368_3658</name>
</gene>
<evidence type="ECO:0000313" key="2">
    <source>
        <dbReference type="Proteomes" id="UP000219439"/>
    </source>
</evidence>
<proteinExistence type="predicted"/>
<dbReference type="CDD" id="cd06154">
    <property type="entry name" value="YjgF_YER057c_UK114_like_6"/>
    <property type="match status" value="1"/>
</dbReference>
<name>A0A285PFT3_9HYPH</name>
<dbReference type="InterPro" id="IPR035959">
    <property type="entry name" value="RutC-like_sf"/>
</dbReference>
<dbReference type="EMBL" id="OBEL01000005">
    <property type="protein sequence ID" value="SNZ20554.1"/>
    <property type="molecule type" value="Genomic_DNA"/>
</dbReference>
<dbReference type="PANTHER" id="PTHR43857">
    <property type="entry name" value="BLR7761 PROTEIN"/>
    <property type="match status" value="1"/>
</dbReference>
<dbReference type="RefSeq" id="WP_097154927.1">
    <property type="nucleotide sequence ID" value="NZ_OBEL01000005.1"/>
</dbReference>
<dbReference type="SUPFAM" id="SSF55298">
    <property type="entry name" value="YjgF-like"/>
    <property type="match status" value="1"/>
</dbReference>
<reference evidence="1 2" key="1">
    <citation type="submission" date="2017-09" db="EMBL/GenBank/DDBJ databases">
        <authorList>
            <person name="Ehlers B."/>
            <person name="Leendertz F.H."/>
        </authorList>
    </citation>
    <scope>NUCLEOTIDE SEQUENCE [LARGE SCALE GENOMIC DNA]</scope>
    <source>
        <strain evidence="1 2">DSM 18289</strain>
    </source>
</reference>